<dbReference type="Pfam" id="PF07883">
    <property type="entry name" value="Cupin_2"/>
    <property type="match status" value="1"/>
</dbReference>
<evidence type="ECO:0000313" key="3">
    <source>
        <dbReference type="Proteomes" id="UP000035154"/>
    </source>
</evidence>
<evidence type="ECO:0000313" key="2">
    <source>
        <dbReference type="EMBL" id="KLE09113.1"/>
    </source>
</evidence>
<dbReference type="PANTHER" id="PTHR36440">
    <property type="entry name" value="PUTATIVE (AFU_ORTHOLOGUE AFUA_8G07350)-RELATED"/>
    <property type="match status" value="1"/>
</dbReference>
<dbReference type="InterPro" id="IPR053146">
    <property type="entry name" value="QDO-like"/>
</dbReference>
<dbReference type="PATRIC" id="fig|1447263.3.peg.1511"/>
<dbReference type="InterPro" id="IPR011051">
    <property type="entry name" value="RmlC_Cupin_sf"/>
</dbReference>
<proteinExistence type="predicted"/>
<sequence>MALVSIKNAEHYFWGKKCDGWHLAKSSGLSVIQERVPHGCSEVRHYHERSEQFFYVLSGIATMEVDGNIYQMTAGSGIHVPAGIPHQLSNHQTDDLVFLVVSTPPSHGDRVIG</sequence>
<protein>
    <submittedName>
        <fullName evidence="2">Cupin</fullName>
    </submittedName>
</protein>
<dbReference type="EMBL" id="JAIW01000051">
    <property type="protein sequence ID" value="KLE09113.1"/>
    <property type="molecule type" value="Genomic_DNA"/>
</dbReference>
<accession>A0A0G9KYA4</accession>
<gene>
    <name evidence="2" type="ORF">AF80_07725</name>
</gene>
<dbReference type="AlphaFoldDB" id="A0A0G9KYA4"/>
<reference evidence="2 3" key="1">
    <citation type="submission" date="2014-01" db="EMBL/GenBank/DDBJ databases">
        <title>Development of a Comparative Genomic Fingerprinting Assay for High Resolution Genotyping of Arcobacter butzleri.</title>
        <authorList>
            <person name="Webb A.L."/>
            <person name="Inglis G.D."/>
            <person name="Kruczkiewicz P."/>
            <person name="Selinger L.B."/>
            <person name="Taboada E.N."/>
        </authorList>
    </citation>
    <scope>NUCLEOTIDE SEQUENCE [LARGE SCALE GENOMIC DNA]</scope>
    <source>
        <strain evidence="2 3">L355</strain>
    </source>
</reference>
<dbReference type="Proteomes" id="UP000035154">
    <property type="component" value="Unassembled WGS sequence"/>
</dbReference>
<dbReference type="RefSeq" id="WP_046998479.1">
    <property type="nucleotide sequence ID" value="NZ_JAIW01000051.1"/>
</dbReference>
<feature type="domain" description="Cupin type-2" evidence="1">
    <location>
        <begin position="35"/>
        <end position="101"/>
    </location>
</feature>
<dbReference type="Gene3D" id="2.60.120.10">
    <property type="entry name" value="Jelly Rolls"/>
    <property type="match status" value="1"/>
</dbReference>
<comment type="caution">
    <text evidence="2">The sequence shown here is derived from an EMBL/GenBank/DDBJ whole genome shotgun (WGS) entry which is preliminary data.</text>
</comment>
<dbReference type="InterPro" id="IPR014710">
    <property type="entry name" value="RmlC-like_jellyroll"/>
</dbReference>
<dbReference type="PANTHER" id="PTHR36440:SF1">
    <property type="entry name" value="PUTATIVE (AFU_ORTHOLOGUE AFUA_8G07350)-RELATED"/>
    <property type="match status" value="1"/>
</dbReference>
<dbReference type="SUPFAM" id="SSF51182">
    <property type="entry name" value="RmlC-like cupins"/>
    <property type="match status" value="1"/>
</dbReference>
<dbReference type="InterPro" id="IPR013096">
    <property type="entry name" value="Cupin_2"/>
</dbReference>
<name>A0A0G9KYA4_9BACT</name>
<evidence type="ECO:0000259" key="1">
    <source>
        <dbReference type="Pfam" id="PF07883"/>
    </source>
</evidence>
<organism evidence="2 3">
    <name type="scientific">Aliarcobacter butzleri L355</name>
    <dbReference type="NCBI Taxonomy" id="1447263"/>
    <lineage>
        <taxon>Bacteria</taxon>
        <taxon>Pseudomonadati</taxon>
        <taxon>Campylobacterota</taxon>
        <taxon>Epsilonproteobacteria</taxon>
        <taxon>Campylobacterales</taxon>
        <taxon>Arcobacteraceae</taxon>
        <taxon>Aliarcobacter</taxon>
    </lineage>
</organism>